<organism evidence="2 3">
    <name type="scientific">Porphyra umbilicalis</name>
    <name type="common">Purple laver</name>
    <name type="synonym">Red alga</name>
    <dbReference type="NCBI Taxonomy" id="2786"/>
    <lineage>
        <taxon>Eukaryota</taxon>
        <taxon>Rhodophyta</taxon>
        <taxon>Bangiophyceae</taxon>
        <taxon>Bangiales</taxon>
        <taxon>Bangiaceae</taxon>
        <taxon>Porphyra</taxon>
    </lineage>
</organism>
<dbReference type="EMBL" id="KV918766">
    <property type="protein sequence ID" value="OSX81001.1"/>
    <property type="molecule type" value="Genomic_DNA"/>
</dbReference>
<dbReference type="AlphaFoldDB" id="A0A1X6PJI9"/>
<reference evidence="2 3" key="1">
    <citation type="submission" date="2017-03" db="EMBL/GenBank/DDBJ databases">
        <title>WGS assembly of Porphyra umbilicalis.</title>
        <authorList>
            <person name="Brawley S.H."/>
            <person name="Blouin N.A."/>
            <person name="Ficko-Blean E."/>
            <person name="Wheeler G.L."/>
            <person name="Lohr M."/>
            <person name="Goodson H.V."/>
            <person name="Jenkins J.W."/>
            <person name="Blaby-Haas C.E."/>
            <person name="Helliwell K.E."/>
            <person name="Chan C."/>
            <person name="Marriage T."/>
            <person name="Bhattacharya D."/>
            <person name="Klein A.S."/>
            <person name="Badis Y."/>
            <person name="Brodie J."/>
            <person name="Cao Y."/>
            <person name="Collen J."/>
            <person name="Dittami S.M."/>
            <person name="Gachon C.M."/>
            <person name="Green B.R."/>
            <person name="Karpowicz S."/>
            <person name="Kim J.W."/>
            <person name="Kudahl U."/>
            <person name="Lin S."/>
            <person name="Michel G."/>
            <person name="Mittag M."/>
            <person name="Olson B.J."/>
            <person name="Pangilinan J."/>
            <person name="Peng Y."/>
            <person name="Qiu H."/>
            <person name="Shu S."/>
            <person name="Singer J.T."/>
            <person name="Smith A.G."/>
            <person name="Sprecher B.N."/>
            <person name="Wagner V."/>
            <person name="Wang W."/>
            <person name="Wang Z.-Y."/>
            <person name="Yan J."/>
            <person name="Yarish C."/>
            <person name="Zoeuner-Riek S."/>
            <person name="Zhuang Y."/>
            <person name="Zou Y."/>
            <person name="Lindquist E.A."/>
            <person name="Grimwood J."/>
            <person name="Barry K."/>
            <person name="Rokhsar D.S."/>
            <person name="Schmutz J."/>
            <person name="Stiller J.W."/>
            <person name="Grossman A.R."/>
            <person name="Prochnik S.E."/>
        </authorList>
    </citation>
    <scope>NUCLEOTIDE SEQUENCE [LARGE SCALE GENOMIC DNA]</scope>
    <source>
        <strain evidence="2">4086291</strain>
    </source>
</reference>
<protein>
    <submittedName>
        <fullName evidence="2">Uncharacterized protein</fullName>
    </submittedName>
</protein>
<proteinExistence type="predicted"/>
<evidence type="ECO:0000256" key="1">
    <source>
        <dbReference type="SAM" id="MobiDB-lite"/>
    </source>
</evidence>
<feature type="region of interest" description="Disordered" evidence="1">
    <location>
        <begin position="1"/>
        <end position="45"/>
    </location>
</feature>
<gene>
    <name evidence="2" type="ORF">BU14_0027s0027</name>
</gene>
<name>A0A1X6PJI9_PORUM</name>
<dbReference type="Proteomes" id="UP000218209">
    <property type="component" value="Unassembled WGS sequence"/>
</dbReference>
<sequence length="97" mass="10042">MGLGGVAGTAGPTSRGPTMGGGLARGVIRAPPWWPTSRGKREDGTVVGRCAGATGYMREPRVLARNGGPSWVVIPEKKSSDQGTVQILVAWARGQTQ</sequence>
<keyword evidence="3" id="KW-1185">Reference proteome</keyword>
<accession>A0A1X6PJI9</accession>
<evidence type="ECO:0000313" key="3">
    <source>
        <dbReference type="Proteomes" id="UP000218209"/>
    </source>
</evidence>
<evidence type="ECO:0000313" key="2">
    <source>
        <dbReference type="EMBL" id="OSX81001.1"/>
    </source>
</evidence>